<dbReference type="CDD" id="cd00165">
    <property type="entry name" value="S4"/>
    <property type="match status" value="1"/>
</dbReference>
<dbReference type="Gene3D" id="3.10.290.10">
    <property type="entry name" value="RNA-binding S4 domain"/>
    <property type="match status" value="1"/>
</dbReference>
<feature type="region of interest" description="Disordered" evidence="2">
    <location>
        <begin position="47"/>
        <end position="98"/>
    </location>
</feature>
<proteinExistence type="predicted"/>
<dbReference type="SUPFAM" id="SSF55174">
    <property type="entry name" value="Alpha-L RNA-binding motif"/>
    <property type="match status" value="1"/>
</dbReference>
<feature type="compositionally biased region" description="Polar residues" evidence="2">
    <location>
        <begin position="88"/>
        <end position="98"/>
    </location>
</feature>
<protein>
    <recommendedName>
        <fullName evidence="5">RNA-binding S4 domain-containing protein</fullName>
    </recommendedName>
</protein>
<dbReference type="InterPro" id="IPR036986">
    <property type="entry name" value="S4_RNA-bd_sf"/>
</dbReference>
<evidence type="ECO:0000256" key="1">
    <source>
        <dbReference type="PROSITE-ProRule" id="PRU00182"/>
    </source>
</evidence>
<keyword evidence="1" id="KW-0694">RNA-binding</keyword>
<keyword evidence="4" id="KW-1185">Reference proteome</keyword>
<dbReference type="Proteomes" id="UP001156694">
    <property type="component" value="Unassembled WGS sequence"/>
</dbReference>
<feature type="compositionally biased region" description="Basic and acidic residues" evidence="2">
    <location>
        <begin position="56"/>
        <end position="87"/>
    </location>
</feature>
<organism evidence="3 4">
    <name type="scientific">Amylibacter marinus</name>
    <dbReference type="NCBI Taxonomy" id="1475483"/>
    <lineage>
        <taxon>Bacteria</taxon>
        <taxon>Pseudomonadati</taxon>
        <taxon>Pseudomonadota</taxon>
        <taxon>Alphaproteobacteria</taxon>
        <taxon>Rhodobacterales</taxon>
        <taxon>Paracoccaceae</taxon>
        <taxon>Amylibacter</taxon>
    </lineage>
</organism>
<dbReference type="PROSITE" id="PS50889">
    <property type="entry name" value="S4"/>
    <property type="match status" value="1"/>
</dbReference>
<evidence type="ECO:0000313" key="4">
    <source>
        <dbReference type="Proteomes" id="UP001156694"/>
    </source>
</evidence>
<sequence length="98" mass="11084">MSAGKIRVNDTRISKPSVQIKIGDELKFETGDWARIIHICAIGSRRGPAPEAQALYEDRSEPPPERNKYLKNPRFEGKGRPSRKERQAMSSFSTRGLD</sequence>
<accession>A0ABQ5VT61</accession>
<dbReference type="EMBL" id="BSNN01000002">
    <property type="protein sequence ID" value="GLQ34530.1"/>
    <property type="molecule type" value="Genomic_DNA"/>
</dbReference>
<gene>
    <name evidence="3" type="ORF">GCM10007939_08130</name>
</gene>
<evidence type="ECO:0008006" key="5">
    <source>
        <dbReference type="Google" id="ProtNLM"/>
    </source>
</evidence>
<name>A0ABQ5VT61_9RHOB</name>
<comment type="caution">
    <text evidence="3">The sequence shown here is derived from an EMBL/GenBank/DDBJ whole genome shotgun (WGS) entry which is preliminary data.</text>
</comment>
<evidence type="ECO:0000256" key="2">
    <source>
        <dbReference type="SAM" id="MobiDB-lite"/>
    </source>
</evidence>
<evidence type="ECO:0000313" key="3">
    <source>
        <dbReference type="EMBL" id="GLQ34530.1"/>
    </source>
</evidence>
<reference evidence="4" key="1">
    <citation type="journal article" date="2019" name="Int. J. Syst. Evol. Microbiol.">
        <title>The Global Catalogue of Microorganisms (GCM) 10K type strain sequencing project: providing services to taxonomists for standard genome sequencing and annotation.</title>
        <authorList>
            <consortium name="The Broad Institute Genomics Platform"/>
            <consortium name="The Broad Institute Genome Sequencing Center for Infectious Disease"/>
            <person name="Wu L."/>
            <person name="Ma J."/>
        </authorList>
    </citation>
    <scope>NUCLEOTIDE SEQUENCE [LARGE SCALE GENOMIC DNA]</scope>
    <source>
        <strain evidence="4">NBRC 110140</strain>
    </source>
</reference>